<evidence type="ECO:0000313" key="7">
    <source>
        <dbReference type="EMBL" id="PXF32466.1"/>
    </source>
</evidence>
<gene>
    <name evidence="7" type="ORF">WH50_04370</name>
</gene>
<keyword evidence="8" id="KW-1185">Reference proteome</keyword>
<comment type="caution">
    <text evidence="7">The sequence shown here is derived from an EMBL/GenBank/DDBJ whole genome shotgun (WGS) entry which is preliminary data.</text>
</comment>
<protein>
    <recommendedName>
        <fullName evidence="6">Probable membrane transporter protein</fullName>
    </recommendedName>
</protein>
<dbReference type="Proteomes" id="UP000248090">
    <property type="component" value="Unassembled WGS sequence"/>
</dbReference>
<accession>A0ABX5M4E3</accession>
<evidence type="ECO:0000313" key="8">
    <source>
        <dbReference type="Proteomes" id="UP000248090"/>
    </source>
</evidence>
<keyword evidence="3 6" id="KW-0812">Transmembrane</keyword>
<dbReference type="Pfam" id="PF01925">
    <property type="entry name" value="TauE"/>
    <property type="match status" value="1"/>
</dbReference>
<evidence type="ECO:0000256" key="4">
    <source>
        <dbReference type="ARBA" id="ARBA00022989"/>
    </source>
</evidence>
<dbReference type="PANTHER" id="PTHR43483:SF3">
    <property type="entry name" value="MEMBRANE TRANSPORTER PROTEIN HI_0806-RELATED"/>
    <property type="match status" value="1"/>
</dbReference>
<comment type="similarity">
    <text evidence="2 6">Belongs to the 4-toluene sulfonate uptake permease (TSUP) (TC 2.A.102) family.</text>
</comment>
<name>A0ABX5M4E3_9GAMM</name>
<dbReference type="PANTHER" id="PTHR43483">
    <property type="entry name" value="MEMBRANE TRANSPORTER PROTEIN HI_0806-RELATED"/>
    <property type="match status" value="1"/>
</dbReference>
<organism evidence="7 8">
    <name type="scientific">Pokkaliibacter plantistimulans</name>
    <dbReference type="NCBI Taxonomy" id="1635171"/>
    <lineage>
        <taxon>Bacteria</taxon>
        <taxon>Pseudomonadati</taxon>
        <taxon>Pseudomonadota</taxon>
        <taxon>Gammaproteobacteria</taxon>
        <taxon>Oceanospirillales</taxon>
        <taxon>Balneatrichaceae</taxon>
        <taxon>Pokkaliibacter</taxon>
    </lineage>
</organism>
<keyword evidence="6" id="KW-1003">Cell membrane</keyword>
<reference evidence="7 8" key="1">
    <citation type="submission" date="2015-03" db="EMBL/GenBank/DDBJ databases">
        <authorList>
            <person name="Krishnan R."/>
            <person name="Midha S."/>
            <person name="Patil P.B."/>
            <person name="Rameshkumar N."/>
        </authorList>
    </citation>
    <scope>NUCLEOTIDE SEQUENCE [LARGE SCALE GENOMIC DNA]</scope>
    <source>
        <strain evidence="7 8">L1E11</strain>
    </source>
</reference>
<keyword evidence="4 6" id="KW-1133">Transmembrane helix</keyword>
<evidence type="ECO:0000256" key="2">
    <source>
        <dbReference type="ARBA" id="ARBA00009142"/>
    </source>
</evidence>
<dbReference type="EMBL" id="LAPT01000018">
    <property type="protein sequence ID" value="PXF32466.1"/>
    <property type="molecule type" value="Genomic_DNA"/>
</dbReference>
<feature type="transmembrane region" description="Helical" evidence="6">
    <location>
        <begin position="108"/>
        <end position="128"/>
    </location>
</feature>
<feature type="transmembrane region" description="Helical" evidence="6">
    <location>
        <begin position="149"/>
        <end position="170"/>
    </location>
</feature>
<proteinExistence type="inferred from homology"/>
<evidence type="ECO:0000256" key="5">
    <source>
        <dbReference type="ARBA" id="ARBA00023136"/>
    </source>
</evidence>
<keyword evidence="5 6" id="KW-0472">Membrane</keyword>
<feature type="transmembrane region" description="Helical" evidence="6">
    <location>
        <begin position="182"/>
        <end position="203"/>
    </location>
</feature>
<feature type="transmembrane region" description="Helical" evidence="6">
    <location>
        <begin position="7"/>
        <end position="40"/>
    </location>
</feature>
<feature type="transmembrane region" description="Helical" evidence="6">
    <location>
        <begin position="215"/>
        <end position="240"/>
    </location>
</feature>
<sequence length="270" mass="27464">MSEWLPVIIGLLGTGVVAGVLAGLLGVGGGIVIVPVLYWLFQHLGISAPTAMSVATATSLATIVPTSISSIRSHHKRGNVDFDLLKLWSPAIILGVILGASVSTHISGHWLTLMFGIIAVLVAINMLFRSKAAPLAQSLPGAWAQRFMGGCVGLLSVMVGIGGGTLGVPLLTSFNVAAHRAVGTAAAFGLLIALPGVITMLVTGSAPADAPVGTLGLVNLPGFALIVPLTVLCAPLGVALGQKLDQAMLKKIFAVCLAFTGARMLLQVLS</sequence>
<dbReference type="InterPro" id="IPR002781">
    <property type="entry name" value="TM_pro_TauE-like"/>
</dbReference>
<evidence type="ECO:0000256" key="6">
    <source>
        <dbReference type="RuleBase" id="RU363041"/>
    </source>
</evidence>
<evidence type="ECO:0000256" key="1">
    <source>
        <dbReference type="ARBA" id="ARBA00004141"/>
    </source>
</evidence>
<evidence type="ECO:0000256" key="3">
    <source>
        <dbReference type="ARBA" id="ARBA00022692"/>
    </source>
</evidence>
<feature type="transmembrane region" description="Helical" evidence="6">
    <location>
        <begin position="46"/>
        <end position="64"/>
    </location>
</feature>
<feature type="transmembrane region" description="Helical" evidence="6">
    <location>
        <begin position="84"/>
        <end position="102"/>
    </location>
</feature>
<dbReference type="RefSeq" id="WP_110186218.1">
    <property type="nucleotide sequence ID" value="NZ_CP177354.1"/>
</dbReference>
<comment type="subcellular location">
    <subcellularLocation>
        <location evidence="6">Cell membrane</location>
        <topology evidence="6">Multi-pass membrane protein</topology>
    </subcellularLocation>
    <subcellularLocation>
        <location evidence="1">Membrane</location>
        <topology evidence="1">Multi-pass membrane protein</topology>
    </subcellularLocation>
</comment>